<proteinExistence type="predicted"/>
<dbReference type="InterPro" id="IPR036640">
    <property type="entry name" value="ABC1_TM_sf"/>
</dbReference>
<dbReference type="InterPro" id="IPR001229">
    <property type="entry name" value="Jacalin-like_lectin_dom"/>
</dbReference>
<name>A0ABP0JLJ0_9DINO</name>
<dbReference type="InterPro" id="IPR027417">
    <property type="entry name" value="P-loop_NTPase"/>
</dbReference>
<dbReference type="PROSITE" id="PS50929">
    <property type="entry name" value="ABC_TM1F"/>
    <property type="match status" value="1"/>
</dbReference>
<keyword evidence="12" id="KW-1185">Reference proteome</keyword>
<dbReference type="Pfam" id="PF01419">
    <property type="entry name" value="Jacalin"/>
    <property type="match status" value="1"/>
</dbReference>
<dbReference type="Gene3D" id="2.100.10.30">
    <property type="entry name" value="Jacalin-like lectin domain"/>
    <property type="match status" value="1"/>
</dbReference>
<dbReference type="Pfam" id="PF00005">
    <property type="entry name" value="ABC_tran"/>
    <property type="match status" value="1"/>
</dbReference>
<dbReference type="Gene3D" id="3.40.50.300">
    <property type="entry name" value="P-loop containing nucleotide triphosphate hydrolases"/>
    <property type="match status" value="1"/>
</dbReference>
<feature type="region of interest" description="Disordered" evidence="7">
    <location>
        <begin position="1"/>
        <end position="45"/>
    </location>
</feature>
<feature type="transmembrane region" description="Helical" evidence="8">
    <location>
        <begin position="566"/>
        <end position="587"/>
    </location>
</feature>
<dbReference type="InterPro" id="IPR011527">
    <property type="entry name" value="ABC1_TM_dom"/>
</dbReference>
<evidence type="ECO:0000256" key="7">
    <source>
        <dbReference type="SAM" id="MobiDB-lite"/>
    </source>
</evidence>
<dbReference type="InterPro" id="IPR039421">
    <property type="entry name" value="Type_1_exporter"/>
</dbReference>
<keyword evidence="2 8" id="KW-0812">Transmembrane</keyword>
<evidence type="ECO:0000256" key="6">
    <source>
        <dbReference type="ARBA" id="ARBA00023136"/>
    </source>
</evidence>
<evidence type="ECO:0000256" key="5">
    <source>
        <dbReference type="ARBA" id="ARBA00022989"/>
    </source>
</evidence>
<dbReference type="SUPFAM" id="SSF52540">
    <property type="entry name" value="P-loop containing nucleoside triphosphate hydrolases"/>
    <property type="match status" value="1"/>
</dbReference>
<organism evidence="11 12">
    <name type="scientific">Durusdinium trenchii</name>
    <dbReference type="NCBI Taxonomy" id="1381693"/>
    <lineage>
        <taxon>Eukaryota</taxon>
        <taxon>Sar</taxon>
        <taxon>Alveolata</taxon>
        <taxon>Dinophyceae</taxon>
        <taxon>Suessiales</taxon>
        <taxon>Symbiodiniaceae</taxon>
        <taxon>Durusdinium</taxon>
    </lineage>
</organism>
<dbReference type="InterPro" id="IPR017871">
    <property type="entry name" value="ABC_transporter-like_CS"/>
</dbReference>
<dbReference type="InterPro" id="IPR003439">
    <property type="entry name" value="ABC_transporter-like_ATP-bd"/>
</dbReference>
<dbReference type="SUPFAM" id="SSF51101">
    <property type="entry name" value="Mannose-binding lectins"/>
    <property type="match status" value="1"/>
</dbReference>
<keyword evidence="6 8" id="KW-0472">Membrane</keyword>
<comment type="caution">
    <text evidence="11">The sequence shown here is derived from an EMBL/GenBank/DDBJ whole genome shotgun (WGS) entry which is preliminary data.</text>
</comment>
<evidence type="ECO:0000313" key="11">
    <source>
        <dbReference type="EMBL" id="CAK9015296.1"/>
    </source>
</evidence>
<dbReference type="Proteomes" id="UP001642464">
    <property type="component" value="Unassembled WGS sequence"/>
</dbReference>
<protein>
    <submittedName>
        <fullName evidence="11">ABC transporter B family member 25 (ABC transporter ABCB.25) (OsABCB25) (Protein ALS1 homolog) (Protein ALUMINUM SENSITIVE 1) (OsALS1)</fullName>
    </submittedName>
</protein>
<keyword evidence="4" id="KW-0067">ATP-binding</keyword>
<dbReference type="PANTHER" id="PTHR43394:SF1">
    <property type="entry name" value="ATP-BINDING CASSETTE SUB-FAMILY B MEMBER 10, MITOCHONDRIAL"/>
    <property type="match status" value="1"/>
</dbReference>
<dbReference type="PROSITE" id="PS00211">
    <property type="entry name" value="ABC_TRANSPORTER_1"/>
    <property type="match status" value="1"/>
</dbReference>
<comment type="subcellular location">
    <subcellularLocation>
        <location evidence="1">Membrane</location>
        <topology evidence="1">Multi-pass membrane protein</topology>
    </subcellularLocation>
</comment>
<reference evidence="11 12" key="1">
    <citation type="submission" date="2024-02" db="EMBL/GenBank/DDBJ databases">
        <authorList>
            <person name="Chen Y."/>
            <person name="Shah S."/>
            <person name="Dougan E. K."/>
            <person name="Thang M."/>
            <person name="Chan C."/>
        </authorList>
    </citation>
    <scope>NUCLEOTIDE SEQUENCE [LARGE SCALE GENOMIC DNA]</scope>
</reference>
<keyword evidence="3" id="KW-0547">Nucleotide-binding</keyword>
<dbReference type="PROSITE" id="PS50893">
    <property type="entry name" value="ABC_TRANSPORTER_2"/>
    <property type="match status" value="1"/>
</dbReference>
<dbReference type="CDD" id="cd03249">
    <property type="entry name" value="ABC_MTABC3_MDL1_MDL2"/>
    <property type="match status" value="1"/>
</dbReference>
<feature type="compositionally biased region" description="Basic and acidic residues" evidence="7">
    <location>
        <begin position="1010"/>
        <end position="1034"/>
    </location>
</feature>
<dbReference type="EMBL" id="CAXAMM010007779">
    <property type="protein sequence ID" value="CAK9015296.1"/>
    <property type="molecule type" value="Genomic_DNA"/>
</dbReference>
<dbReference type="Pfam" id="PF00664">
    <property type="entry name" value="ABC_membrane"/>
    <property type="match status" value="1"/>
</dbReference>
<dbReference type="InterPro" id="IPR036404">
    <property type="entry name" value="Jacalin-like_lectin_dom_sf"/>
</dbReference>
<dbReference type="Gene3D" id="1.20.1560.10">
    <property type="entry name" value="ABC transporter type 1, transmembrane domain"/>
    <property type="match status" value="1"/>
</dbReference>
<accession>A0ABP0JLJ0</accession>
<evidence type="ECO:0000256" key="4">
    <source>
        <dbReference type="ARBA" id="ARBA00022840"/>
    </source>
</evidence>
<dbReference type="SMART" id="SM00382">
    <property type="entry name" value="AAA"/>
    <property type="match status" value="1"/>
</dbReference>
<feature type="region of interest" description="Disordered" evidence="7">
    <location>
        <begin position="1010"/>
        <end position="1044"/>
    </location>
</feature>
<dbReference type="PANTHER" id="PTHR43394">
    <property type="entry name" value="ATP-DEPENDENT PERMEASE MDL1, MITOCHONDRIAL"/>
    <property type="match status" value="1"/>
</dbReference>
<evidence type="ECO:0000313" key="12">
    <source>
        <dbReference type="Proteomes" id="UP001642464"/>
    </source>
</evidence>
<feature type="transmembrane region" description="Helical" evidence="8">
    <location>
        <begin position="479"/>
        <end position="497"/>
    </location>
</feature>
<evidence type="ECO:0000259" key="10">
    <source>
        <dbReference type="PROSITE" id="PS50929"/>
    </source>
</evidence>
<feature type="domain" description="ABC transporter" evidence="9">
    <location>
        <begin position="754"/>
        <end position="991"/>
    </location>
</feature>
<evidence type="ECO:0000256" key="2">
    <source>
        <dbReference type="ARBA" id="ARBA00022692"/>
    </source>
</evidence>
<keyword evidence="5 8" id="KW-1133">Transmembrane helix</keyword>
<sequence length="1044" mass="116118">MELNGVGKTQKLLLEDESDQATKATPAGGSGEQEASVSAENALVGPPPRRRVASVKITAGGAIDRVEFRYEDGSKWSLGGPGGDKGIPPLVLAEDEYLEEVRHESLPQWWYVGSAIEFRTNKGKLFRHVAHFGSGEDEDMVTFRARPGKCITRLHFHDGELKGIVEEDCHVPEGTELEMFMTYWTDPEGSARESREVKCPKGHIMRKDWSRTGHICDECSRRGTAARCGGGCDYDLCEMCFKHHMEGWASEVQRRGFASRDAAMSFASRHGAPVGGALLLGPIRLEMEDHPWLDGYRELREACGSWTRRLSSLVQQAPNADTGPRLPTFDPRAPRTARAPAGLVVDVRRGTRIRAWGPPERLAMCEKAAVDAGEFNASQWSKKSSSFRGFVSWIRRTIPLAWRVLSLLDWRRNVWSSLAVGLCIIIRSACDAWQPVLTGAVFNLVNGDRHEVERESHFLHFLCSWTFGCSGRLPLARSVILGLMLAAIVQGLARVVGDGIKKAMKDQQNTEMRIAMFEHLLSQDQALYDTLRQRDLVQKVELRAMSEVTEWVWQMAADTVKLATQLVFLFAISPLMTLAYTVLLPLMEQTIRRYCEQSLRAKQRRENGLQHISSGVVQEAVWMIRTVKCFSREDKHVALVSLAASGMAKADVSDSKLKGVKHGLAKLLPDISQRSVYCFCLWCGLVWMERDFSAGDMTAYLLLVQQVGGLVQRVRNQFLELQRRHDMLLDHFEFMDRSPHLVSGTHEAQVEGDVQFRAVEFSYPARPDVQVLRGVSFSMEKAQMTALVGASGSGKSTIAALLFRHYDPSVGEILVDGVPLSDWETSALHAQMALVAQQPLLFDTSVRNNLTYGCRRDVSDEEIEAAARLASAHDFVVKFPAGYDTYVGDQGAHMSGGQKQRLSIARAVILKPRILVLDEATSALDAEAEGAVQDALDTVMVGRTTLVIAHRLSTIRNAHRIVCMRDGLVVECGTPKELLAKQGYYWNLVKRQVCTLDDLQGFNLELDQHPAEESQVEGKKAEAVEENGKLDEAKPTTAGTEEES</sequence>
<gene>
    <name evidence="11" type="ORF">SCF082_LOCUS12700</name>
</gene>
<evidence type="ECO:0000259" key="9">
    <source>
        <dbReference type="PROSITE" id="PS50893"/>
    </source>
</evidence>
<dbReference type="SUPFAM" id="SSF90123">
    <property type="entry name" value="ABC transporter transmembrane region"/>
    <property type="match status" value="1"/>
</dbReference>
<evidence type="ECO:0000256" key="1">
    <source>
        <dbReference type="ARBA" id="ARBA00004141"/>
    </source>
</evidence>
<dbReference type="InterPro" id="IPR003593">
    <property type="entry name" value="AAA+_ATPase"/>
</dbReference>
<feature type="domain" description="ABC transmembrane type-1" evidence="10">
    <location>
        <begin position="418"/>
        <end position="723"/>
    </location>
</feature>
<evidence type="ECO:0000256" key="3">
    <source>
        <dbReference type="ARBA" id="ARBA00022741"/>
    </source>
</evidence>
<evidence type="ECO:0000256" key="8">
    <source>
        <dbReference type="SAM" id="Phobius"/>
    </source>
</evidence>